<feature type="compositionally biased region" description="Low complexity" evidence="1">
    <location>
        <begin position="1"/>
        <end position="19"/>
    </location>
</feature>
<feature type="non-terminal residue" evidence="2">
    <location>
        <position position="72"/>
    </location>
</feature>
<feature type="region of interest" description="Disordered" evidence="1">
    <location>
        <begin position="1"/>
        <end position="35"/>
    </location>
</feature>
<evidence type="ECO:0000313" key="2">
    <source>
        <dbReference type="EMBL" id="KAK2098498.1"/>
    </source>
</evidence>
<dbReference type="EMBL" id="JASSZA010000011">
    <property type="protein sequence ID" value="KAK2098498.1"/>
    <property type="molecule type" value="Genomic_DNA"/>
</dbReference>
<organism evidence="2 3">
    <name type="scientific">Saguinus oedipus</name>
    <name type="common">Cotton-top tamarin</name>
    <name type="synonym">Oedipomidas oedipus</name>
    <dbReference type="NCBI Taxonomy" id="9490"/>
    <lineage>
        <taxon>Eukaryota</taxon>
        <taxon>Metazoa</taxon>
        <taxon>Chordata</taxon>
        <taxon>Craniata</taxon>
        <taxon>Vertebrata</taxon>
        <taxon>Euteleostomi</taxon>
        <taxon>Mammalia</taxon>
        <taxon>Eutheria</taxon>
        <taxon>Euarchontoglires</taxon>
        <taxon>Primates</taxon>
        <taxon>Haplorrhini</taxon>
        <taxon>Platyrrhini</taxon>
        <taxon>Cebidae</taxon>
        <taxon>Callitrichinae</taxon>
        <taxon>Saguinus</taxon>
    </lineage>
</organism>
<proteinExistence type="predicted"/>
<evidence type="ECO:0000256" key="1">
    <source>
        <dbReference type="SAM" id="MobiDB-lite"/>
    </source>
</evidence>
<gene>
    <name evidence="2" type="ORF">P7K49_023949</name>
</gene>
<feature type="non-terminal residue" evidence="2">
    <location>
        <position position="1"/>
    </location>
</feature>
<reference evidence="2 3" key="1">
    <citation type="submission" date="2023-05" db="EMBL/GenBank/DDBJ databases">
        <title>B98-5 Cell Line De Novo Hybrid Assembly: An Optical Mapping Approach.</title>
        <authorList>
            <person name="Kananen K."/>
            <person name="Auerbach J.A."/>
            <person name="Kautto E."/>
            <person name="Blachly J.S."/>
        </authorList>
    </citation>
    <scope>NUCLEOTIDE SEQUENCE [LARGE SCALE GENOMIC DNA]</scope>
    <source>
        <strain evidence="2">B95-8</strain>
        <tissue evidence="2">Cell line</tissue>
    </source>
</reference>
<protein>
    <submittedName>
        <fullName evidence="2">Uncharacterized protein</fullName>
    </submittedName>
</protein>
<dbReference type="Proteomes" id="UP001266305">
    <property type="component" value="Unassembled WGS sequence"/>
</dbReference>
<name>A0ABQ9UPS1_SAGOE</name>
<sequence>AASGARPGPLARRAAGELLPRPRPGLPRPARSQAAASQFTNKRFSIVFTLRAGAPPPGAALGRAYAYFTGEN</sequence>
<comment type="caution">
    <text evidence="2">The sequence shown here is derived from an EMBL/GenBank/DDBJ whole genome shotgun (WGS) entry which is preliminary data.</text>
</comment>
<keyword evidence="3" id="KW-1185">Reference proteome</keyword>
<evidence type="ECO:0000313" key="3">
    <source>
        <dbReference type="Proteomes" id="UP001266305"/>
    </source>
</evidence>
<accession>A0ABQ9UPS1</accession>